<proteinExistence type="predicted"/>
<sequence length="549" mass="60821">MSGKNSNLVVSTSVTSNAYHQNDKGEIILESGLKAGLKNRMINLIALCGIIGPGVFIGMGSALASGGPAGLIAGFAIVGLLVLGMMSSIGELNAAFDFNFSVHGSRYVSKGFGATVGLYYVIIWITNIIAEYVSLTATMETYTTVIPTYGWFLIFWFIFTLFQTLNVSWWGESEYFLGFLKLGFLTGFYIFAIIYAAGGIKDKSPDNPFLHYPLNSGFKGIANSFVYAGVFYSGVEGVSMIAAEARNPRKAIPTAVRSTVFRIFYVYFGLSIFYGITVAYNDPMLTDSSKVMRSPMTIALTNAGWANAKYFVTTIVWITCFSSINSAIYFASRALFTLAKEGFAPKCFTIVDKRGVPYVAIHSIHLFGFLSILSISAGSSEAYGYIVNIAGVACFIVWTAILVTHLRFRWGWLKQGYSLDSLPYIAPLFPWINYFCIVIGVVLTLVQSWSCFVPFDYKTFIDGYILLPLFPIIWFCYDYFYFKKGIIKYDEMDFETGKRPDLDDSVGAALDEETGHEKSFIAVDGVVNDEDFSELHHRHNLKSSTQSSL</sequence>
<reference evidence="1" key="1">
    <citation type="submission" date="2023-04" db="EMBL/GenBank/DDBJ databases">
        <title>Candida boidinii NBRC 1967.</title>
        <authorList>
            <person name="Ichikawa N."/>
            <person name="Sato H."/>
            <person name="Tonouchi N."/>
        </authorList>
    </citation>
    <scope>NUCLEOTIDE SEQUENCE</scope>
    <source>
        <strain evidence="1">NBRC 1967</strain>
    </source>
</reference>
<name>A0ACB5TQB7_CANBO</name>
<evidence type="ECO:0000313" key="2">
    <source>
        <dbReference type="Proteomes" id="UP001165101"/>
    </source>
</evidence>
<evidence type="ECO:0000313" key="1">
    <source>
        <dbReference type="EMBL" id="GME92559.1"/>
    </source>
</evidence>
<comment type="caution">
    <text evidence="1">The sequence shown here is derived from an EMBL/GenBank/DDBJ whole genome shotgun (WGS) entry which is preliminary data.</text>
</comment>
<protein>
    <submittedName>
        <fullName evidence="1">Unnamed protein product</fullName>
    </submittedName>
</protein>
<accession>A0ACB5TQB7</accession>
<dbReference type="Proteomes" id="UP001165101">
    <property type="component" value="Unassembled WGS sequence"/>
</dbReference>
<gene>
    <name evidence="1" type="ORF">Cboi01_000279300</name>
</gene>
<keyword evidence="2" id="KW-1185">Reference proteome</keyword>
<dbReference type="EMBL" id="BSXV01001357">
    <property type="protein sequence ID" value="GME92559.1"/>
    <property type="molecule type" value="Genomic_DNA"/>
</dbReference>
<organism evidence="1 2">
    <name type="scientific">Candida boidinii</name>
    <name type="common">Yeast</name>
    <dbReference type="NCBI Taxonomy" id="5477"/>
    <lineage>
        <taxon>Eukaryota</taxon>
        <taxon>Fungi</taxon>
        <taxon>Dikarya</taxon>
        <taxon>Ascomycota</taxon>
        <taxon>Saccharomycotina</taxon>
        <taxon>Pichiomycetes</taxon>
        <taxon>Pichiales</taxon>
        <taxon>Pichiaceae</taxon>
        <taxon>Ogataea</taxon>
        <taxon>Ogataea/Candida clade</taxon>
    </lineage>
</organism>